<dbReference type="EMBL" id="JAGGKI010000014">
    <property type="protein sequence ID" value="MBP1895458.1"/>
    <property type="molecule type" value="Genomic_DNA"/>
</dbReference>
<dbReference type="PANTHER" id="PTHR43798">
    <property type="entry name" value="MONOACYLGLYCEROL LIPASE"/>
    <property type="match status" value="1"/>
</dbReference>
<dbReference type="InterPro" id="IPR000073">
    <property type="entry name" value="AB_hydrolase_1"/>
</dbReference>
<reference evidence="2 3" key="1">
    <citation type="submission" date="2021-03" db="EMBL/GenBank/DDBJ databases">
        <title>Genomic Encyclopedia of Type Strains, Phase IV (KMG-IV): sequencing the most valuable type-strain genomes for metagenomic binning, comparative biology and taxonomic classification.</title>
        <authorList>
            <person name="Goeker M."/>
        </authorList>
    </citation>
    <scope>NUCLEOTIDE SEQUENCE [LARGE SCALE GENOMIC DNA]</scope>
    <source>
        <strain evidence="2 3">DSM 15596</strain>
    </source>
</reference>
<protein>
    <submittedName>
        <fullName evidence="2">Pimeloyl-ACP methyl ester carboxylesterase</fullName>
    </submittedName>
</protein>
<dbReference type="Gene3D" id="3.40.50.1820">
    <property type="entry name" value="alpha/beta hydrolase"/>
    <property type="match status" value="1"/>
</dbReference>
<dbReference type="SUPFAM" id="SSF53474">
    <property type="entry name" value="alpha/beta-Hydrolases"/>
    <property type="match status" value="1"/>
</dbReference>
<dbReference type="Proteomes" id="UP000706926">
    <property type="component" value="Unassembled WGS sequence"/>
</dbReference>
<accession>A0ABS4FGW3</accession>
<comment type="caution">
    <text evidence="2">The sequence shown here is derived from an EMBL/GenBank/DDBJ whole genome shotgun (WGS) entry which is preliminary data.</text>
</comment>
<dbReference type="PRINTS" id="PR00111">
    <property type="entry name" value="ABHYDROLASE"/>
</dbReference>
<keyword evidence="3" id="KW-1185">Reference proteome</keyword>
<evidence type="ECO:0000313" key="3">
    <source>
        <dbReference type="Proteomes" id="UP000706926"/>
    </source>
</evidence>
<evidence type="ECO:0000313" key="2">
    <source>
        <dbReference type="EMBL" id="MBP1895458.1"/>
    </source>
</evidence>
<feature type="domain" description="AB hydrolase-1" evidence="1">
    <location>
        <begin position="13"/>
        <end position="234"/>
    </location>
</feature>
<name>A0ABS4FGW3_9BACL</name>
<dbReference type="RefSeq" id="WP_210095356.1">
    <property type="nucleotide sequence ID" value="NZ_DMBX01000021.1"/>
</dbReference>
<dbReference type="GeneID" id="95406471"/>
<dbReference type="InterPro" id="IPR050266">
    <property type="entry name" value="AB_hydrolase_sf"/>
</dbReference>
<dbReference type="Pfam" id="PF00561">
    <property type="entry name" value="Abhydrolase_1"/>
    <property type="match status" value="1"/>
</dbReference>
<evidence type="ECO:0000259" key="1">
    <source>
        <dbReference type="Pfam" id="PF00561"/>
    </source>
</evidence>
<organism evidence="2 3">
    <name type="scientific">Paenibacillus lactis</name>
    <dbReference type="NCBI Taxonomy" id="228574"/>
    <lineage>
        <taxon>Bacteria</taxon>
        <taxon>Bacillati</taxon>
        <taxon>Bacillota</taxon>
        <taxon>Bacilli</taxon>
        <taxon>Bacillales</taxon>
        <taxon>Paenibacillaceae</taxon>
        <taxon>Paenibacillus</taxon>
    </lineage>
</organism>
<gene>
    <name evidence="2" type="ORF">J2Z18_004568</name>
</gene>
<dbReference type="InterPro" id="IPR029058">
    <property type="entry name" value="AB_hydrolase_fold"/>
</dbReference>
<sequence length="253" mass="28221">MGLYYEVHGSGRPVVLIHSGAMDSRDWNFITPKLAKIFKVIIYDVRGAGRSPVPEAPIDHVGDLRQLLAELNIDEAVLIGHSLGGQIAVDFSLTYPSIVSKLVLIAPGLSGYQFSPEYAELEKQAAKALPDVNKMIDLTLSEPSWSISPGEAYDLLREMMRHNIQKTFEWKTYETVSLPPALGRLDEIQAEALLLIGENESKDLFRIAELYNQIPKIKVVRIPGANHIITLTHPDDICEHILHDLSLHKQEGQ</sequence>
<dbReference type="PANTHER" id="PTHR43798:SF33">
    <property type="entry name" value="HYDROLASE, PUTATIVE (AFU_ORTHOLOGUE AFUA_2G14860)-RELATED"/>
    <property type="match status" value="1"/>
</dbReference>
<proteinExistence type="predicted"/>